<dbReference type="InterPro" id="IPR031571">
    <property type="entry name" value="RcpC_dom"/>
</dbReference>
<dbReference type="Proteomes" id="UP000535437">
    <property type="component" value="Unassembled WGS sequence"/>
</dbReference>
<name>A0A7Z0GK90_9MICC</name>
<dbReference type="InterPro" id="IPR013974">
    <property type="entry name" value="SAF"/>
</dbReference>
<evidence type="ECO:0000313" key="2">
    <source>
        <dbReference type="EMBL" id="NYJ76959.1"/>
    </source>
</evidence>
<feature type="domain" description="SAF" evidence="1">
    <location>
        <begin position="45"/>
        <end position="107"/>
    </location>
</feature>
<reference evidence="2 3" key="1">
    <citation type="submission" date="2020-07" db="EMBL/GenBank/DDBJ databases">
        <title>Sequencing the genomes of 1000 actinobacteria strains.</title>
        <authorList>
            <person name="Klenk H.-P."/>
        </authorList>
    </citation>
    <scope>NUCLEOTIDE SEQUENCE [LARGE SCALE GENOMIC DNA]</scope>
    <source>
        <strain evidence="2 3">DSM 15475</strain>
    </source>
</reference>
<gene>
    <name evidence="2" type="ORF">HNR09_000370</name>
</gene>
<sequence length="214" mass="21561">MARRLRGTGLGLWVRRLRIPLALLCGLSAVAAGLLAGVESQGETVTAVRVTQDVPAGEELAVGMLEEVSVDAEAVPGGEPATAEEVAGRQAAVPLPSGAVVLTSLLVGPGLLAGQPEGDVAVPVRPADTALVGMLTPGQEVDVILSAESLEEGTSSRTVARAAPVLWTPSGEGDDWFPQPGDGGQVVVIGVSPSTAQDIAQAAHEGHLHLSLVG</sequence>
<protein>
    <submittedName>
        <fullName evidence="2">Flp pilus assembly protein CpaB</fullName>
    </submittedName>
</protein>
<evidence type="ECO:0000259" key="1">
    <source>
        <dbReference type="SMART" id="SM00858"/>
    </source>
</evidence>
<proteinExistence type="predicted"/>
<keyword evidence="3" id="KW-1185">Reference proteome</keyword>
<dbReference type="SMART" id="SM00858">
    <property type="entry name" value="SAF"/>
    <property type="match status" value="1"/>
</dbReference>
<dbReference type="RefSeq" id="WP_179540505.1">
    <property type="nucleotide sequence ID" value="NZ_BAAALL010000010.1"/>
</dbReference>
<dbReference type="AlphaFoldDB" id="A0A7Z0GK90"/>
<dbReference type="Pfam" id="PF08666">
    <property type="entry name" value="SAF"/>
    <property type="match status" value="1"/>
</dbReference>
<comment type="caution">
    <text evidence="2">The sequence shown here is derived from an EMBL/GenBank/DDBJ whole genome shotgun (WGS) entry which is preliminary data.</text>
</comment>
<dbReference type="EMBL" id="JACCFY010000001">
    <property type="protein sequence ID" value="NYJ76959.1"/>
    <property type="molecule type" value="Genomic_DNA"/>
</dbReference>
<accession>A0A7Z0GK90</accession>
<evidence type="ECO:0000313" key="3">
    <source>
        <dbReference type="Proteomes" id="UP000535437"/>
    </source>
</evidence>
<organism evidence="2 3">
    <name type="scientific">Nesterenkonia xinjiangensis</name>
    <dbReference type="NCBI Taxonomy" id="225327"/>
    <lineage>
        <taxon>Bacteria</taxon>
        <taxon>Bacillati</taxon>
        <taxon>Actinomycetota</taxon>
        <taxon>Actinomycetes</taxon>
        <taxon>Micrococcales</taxon>
        <taxon>Micrococcaceae</taxon>
        <taxon>Nesterenkonia</taxon>
    </lineage>
</organism>
<dbReference type="CDD" id="cd11614">
    <property type="entry name" value="SAF_CpaB_FlgA_like"/>
    <property type="match status" value="1"/>
</dbReference>
<dbReference type="Pfam" id="PF16976">
    <property type="entry name" value="RcpC"/>
    <property type="match status" value="1"/>
</dbReference>